<dbReference type="OrthoDB" id="3190595at2"/>
<dbReference type="PROSITE" id="PS50930">
    <property type="entry name" value="HTH_LYTTR"/>
    <property type="match status" value="1"/>
</dbReference>
<sequence length="238" mass="28050">MIRVLIIEDDQQVQTFLSKLFNELENEIQVSTTVSAAEAFQMAKEIPFDLLIVDIQLVDYKGTDLVQQIRSMEAYKYTPIIFETAIVTEELRAYREFKSYHYLIKPYTKDEALKVITDVIGYIQNTWKEDLSLRVEQKEFIFEYKYHEILFIESYGKKLVIHLYIDGKHQQEKISGYSLKRMKEMVQDGPFLQCHKSYIVNTDFIISIDKADNEVTVRHLNGKLPIGNKYREQVLRNG</sequence>
<dbReference type="Pfam" id="PF04397">
    <property type="entry name" value="LytTR"/>
    <property type="match status" value="1"/>
</dbReference>
<dbReference type="Gene3D" id="3.40.50.2300">
    <property type="match status" value="1"/>
</dbReference>
<dbReference type="InterPro" id="IPR011006">
    <property type="entry name" value="CheY-like_superfamily"/>
</dbReference>
<dbReference type="SMART" id="SM00448">
    <property type="entry name" value="REC"/>
    <property type="match status" value="1"/>
</dbReference>
<dbReference type="PROSITE" id="PS50110">
    <property type="entry name" value="RESPONSE_REGULATORY"/>
    <property type="match status" value="1"/>
</dbReference>
<dbReference type="Pfam" id="PF00072">
    <property type="entry name" value="Response_reg"/>
    <property type="match status" value="1"/>
</dbReference>
<dbReference type="InterPro" id="IPR001789">
    <property type="entry name" value="Sig_transdc_resp-reg_receiver"/>
</dbReference>
<evidence type="ECO:0000313" key="5">
    <source>
        <dbReference type="EMBL" id="KAB8137737.1"/>
    </source>
</evidence>
<protein>
    <submittedName>
        <fullName evidence="5">Response regulator transcription factor</fullName>
    </submittedName>
</protein>
<name>A0A7C8GUY7_9BACI</name>
<feature type="modified residue" description="4-aspartylphosphate" evidence="2">
    <location>
        <position position="54"/>
    </location>
</feature>
<reference evidence="5 6" key="1">
    <citation type="submission" date="2019-10" db="EMBL/GenBank/DDBJ databases">
        <title>Gracilibacillus sp. nov. isolated from rice seeds.</title>
        <authorList>
            <person name="He S."/>
        </authorList>
    </citation>
    <scope>NUCLEOTIDE SEQUENCE [LARGE SCALE GENOMIC DNA]</scope>
    <source>
        <strain evidence="5 6">TD8</strain>
    </source>
</reference>
<evidence type="ECO:0000313" key="6">
    <source>
        <dbReference type="Proteomes" id="UP000480246"/>
    </source>
</evidence>
<dbReference type="RefSeq" id="WP_153402472.1">
    <property type="nucleotide sequence ID" value="NZ_ML762427.1"/>
</dbReference>
<proteinExistence type="predicted"/>
<feature type="domain" description="Response regulatory" evidence="3">
    <location>
        <begin position="3"/>
        <end position="120"/>
    </location>
</feature>
<accession>A0A7C8GUY7</accession>
<dbReference type="SMART" id="SM00850">
    <property type="entry name" value="LytTR"/>
    <property type="match status" value="1"/>
</dbReference>
<keyword evidence="1 2" id="KW-0597">Phosphoprotein</keyword>
<dbReference type="GO" id="GO:0000160">
    <property type="term" value="P:phosphorelay signal transduction system"/>
    <property type="evidence" value="ECO:0007669"/>
    <property type="project" value="InterPro"/>
</dbReference>
<feature type="domain" description="HTH LytTR-type" evidence="4">
    <location>
        <begin position="133"/>
        <end position="238"/>
    </location>
</feature>
<dbReference type="InterPro" id="IPR007492">
    <property type="entry name" value="LytTR_DNA-bd_dom"/>
</dbReference>
<dbReference type="SUPFAM" id="SSF52172">
    <property type="entry name" value="CheY-like"/>
    <property type="match status" value="1"/>
</dbReference>
<dbReference type="AlphaFoldDB" id="A0A7C8GUY7"/>
<comment type="caution">
    <text evidence="5">The sequence shown here is derived from an EMBL/GenBank/DDBJ whole genome shotgun (WGS) entry which is preliminary data.</text>
</comment>
<evidence type="ECO:0000259" key="3">
    <source>
        <dbReference type="PROSITE" id="PS50110"/>
    </source>
</evidence>
<evidence type="ECO:0000259" key="4">
    <source>
        <dbReference type="PROSITE" id="PS50930"/>
    </source>
</evidence>
<dbReference type="EMBL" id="WEID01000036">
    <property type="protein sequence ID" value="KAB8137737.1"/>
    <property type="molecule type" value="Genomic_DNA"/>
</dbReference>
<dbReference type="Proteomes" id="UP000480246">
    <property type="component" value="Unassembled WGS sequence"/>
</dbReference>
<keyword evidence="6" id="KW-1185">Reference proteome</keyword>
<dbReference type="PANTHER" id="PTHR44591:SF3">
    <property type="entry name" value="RESPONSE REGULATORY DOMAIN-CONTAINING PROTEIN"/>
    <property type="match status" value="1"/>
</dbReference>
<dbReference type="InterPro" id="IPR050595">
    <property type="entry name" value="Bact_response_regulator"/>
</dbReference>
<organism evidence="5 6">
    <name type="scientific">Gracilibacillus oryzae</name>
    <dbReference type="NCBI Taxonomy" id="1672701"/>
    <lineage>
        <taxon>Bacteria</taxon>
        <taxon>Bacillati</taxon>
        <taxon>Bacillota</taxon>
        <taxon>Bacilli</taxon>
        <taxon>Bacillales</taxon>
        <taxon>Bacillaceae</taxon>
        <taxon>Gracilibacillus</taxon>
    </lineage>
</organism>
<evidence type="ECO:0000256" key="1">
    <source>
        <dbReference type="ARBA" id="ARBA00022553"/>
    </source>
</evidence>
<dbReference type="Gene3D" id="2.40.50.1020">
    <property type="entry name" value="LytTr DNA-binding domain"/>
    <property type="match status" value="1"/>
</dbReference>
<evidence type="ECO:0000256" key="2">
    <source>
        <dbReference type="PROSITE-ProRule" id="PRU00169"/>
    </source>
</evidence>
<dbReference type="PANTHER" id="PTHR44591">
    <property type="entry name" value="STRESS RESPONSE REGULATOR PROTEIN 1"/>
    <property type="match status" value="1"/>
</dbReference>
<dbReference type="GO" id="GO:0003677">
    <property type="term" value="F:DNA binding"/>
    <property type="evidence" value="ECO:0007669"/>
    <property type="project" value="InterPro"/>
</dbReference>
<gene>
    <name evidence="5" type="ORF">F9U64_07990</name>
</gene>